<dbReference type="AlphaFoldDB" id="A0A0A9ANZ0"/>
<proteinExistence type="predicted"/>
<sequence>MHVQLQCKKRKTQCPMNIYQHTHQNQEDTLFPGCH</sequence>
<protein>
    <submittedName>
        <fullName evidence="1">Uncharacterized protein</fullName>
    </submittedName>
</protein>
<dbReference type="EMBL" id="GBRH01249078">
    <property type="protein sequence ID" value="JAD48817.1"/>
    <property type="molecule type" value="Transcribed_RNA"/>
</dbReference>
<organism evidence="1">
    <name type="scientific">Arundo donax</name>
    <name type="common">Giant reed</name>
    <name type="synonym">Donax arundinaceus</name>
    <dbReference type="NCBI Taxonomy" id="35708"/>
    <lineage>
        <taxon>Eukaryota</taxon>
        <taxon>Viridiplantae</taxon>
        <taxon>Streptophyta</taxon>
        <taxon>Embryophyta</taxon>
        <taxon>Tracheophyta</taxon>
        <taxon>Spermatophyta</taxon>
        <taxon>Magnoliopsida</taxon>
        <taxon>Liliopsida</taxon>
        <taxon>Poales</taxon>
        <taxon>Poaceae</taxon>
        <taxon>PACMAD clade</taxon>
        <taxon>Arundinoideae</taxon>
        <taxon>Arundineae</taxon>
        <taxon>Arundo</taxon>
    </lineage>
</organism>
<accession>A0A0A9ANZ0</accession>
<reference evidence="1" key="2">
    <citation type="journal article" date="2015" name="Data Brief">
        <title>Shoot transcriptome of the giant reed, Arundo donax.</title>
        <authorList>
            <person name="Barrero R.A."/>
            <person name="Guerrero F.D."/>
            <person name="Moolhuijzen P."/>
            <person name="Goolsby J.A."/>
            <person name="Tidwell J."/>
            <person name="Bellgard S.E."/>
            <person name="Bellgard M.I."/>
        </authorList>
    </citation>
    <scope>NUCLEOTIDE SEQUENCE</scope>
    <source>
        <tissue evidence="1">Shoot tissue taken approximately 20 cm above the soil surface</tissue>
    </source>
</reference>
<name>A0A0A9ANZ0_ARUDO</name>
<evidence type="ECO:0000313" key="1">
    <source>
        <dbReference type="EMBL" id="JAD48817.1"/>
    </source>
</evidence>
<reference evidence="1" key="1">
    <citation type="submission" date="2014-09" db="EMBL/GenBank/DDBJ databases">
        <authorList>
            <person name="Magalhaes I.L.F."/>
            <person name="Oliveira U."/>
            <person name="Santos F.R."/>
            <person name="Vidigal T.H.D.A."/>
            <person name="Brescovit A.D."/>
            <person name="Santos A.J."/>
        </authorList>
    </citation>
    <scope>NUCLEOTIDE SEQUENCE</scope>
    <source>
        <tissue evidence="1">Shoot tissue taken approximately 20 cm above the soil surface</tissue>
    </source>
</reference>